<dbReference type="PROSITE" id="PS51257">
    <property type="entry name" value="PROKAR_LIPOPROTEIN"/>
    <property type="match status" value="1"/>
</dbReference>
<keyword evidence="1" id="KW-0812">Transmembrane</keyword>
<proteinExistence type="predicted"/>
<evidence type="ECO:0000256" key="1">
    <source>
        <dbReference type="SAM" id="Phobius"/>
    </source>
</evidence>
<keyword evidence="1" id="KW-1133">Transmembrane helix</keyword>
<dbReference type="Proteomes" id="UP001236369">
    <property type="component" value="Unassembled WGS sequence"/>
</dbReference>
<dbReference type="EMBL" id="JAUSVV010000003">
    <property type="protein sequence ID" value="MDQ0442601.1"/>
    <property type="molecule type" value="Genomic_DNA"/>
</dbReference>
<reference evidence="2 3" key="1">
    <citation type="submission" date="2023-07" db="EMBL/GenBank/DDBJ databases">
        <title>Genomic Encyclopedia of Type Strains, Phase IV (KMG-IV): sequencing the most valuable type-strain genomes for metagenomic binning, comparative biology and taxonomic classification.</title>
        <authorList>
            <person name="Goeker M."/>
        </authorList>
    </citation>
    <scope>NUCLEOTIDE SEQUENCE [LARGE SCALE GENOMIC DNA]</scope>
    <source>
        <strain evidence="2 3">DSM 19562</strain>
    </source>
</reference>
<sequence length="80" mass="8969">MARWIPVVATLGLLCVMILPTPGILGVIIGASCVVVIGISVMLFVLDRIATRILNWRPRWRRYQTIKVRNVHSNSGMARK</sequence>
<name>A0ABU0HM69_9HYPH</name>
<gene>
    <name evidence="2" type="ORF">QO016_002095</name>
</gene>
<keyword evidence="3" id="KW-1185">Reference proteome</keyword>
<protein>
    <submittedName>
        <fullName evidence="2">Cytochrome b561</fullName>
    </submittedName>
</protein>
<evidence type="ECO:0000313" key="3">
    <source>
        <dbReference type="Proteomes" id="UP001236369"/>
    </source>
</evidence>
<accession>A0ABU0HM69</accession>
<organism evidence="2 3">
    <name type="scientific">Methylobacterium persicinum</name>
    <dbReference type="NCBI Taxonomy" id="374426"/>
    <lineage>
        <taxon>Bacteria</taxon>
        <taxon>Pseudomonadati</taxon>
        <taxon>Pseudomonadota</taxon>
        <taxon>Alphaproteobacteria</taxon>
        <taxon>Hyphomicrobiales</taxon>
        <taxon>Methylobacteriaceae</taxon>
        <taxon>Methylobacterium</taxon>
    </lineage>
</organism>
<feature type="transmembrane region" description="Helical" evidence="1">
    <location>
        <begin position="28"/>
        <end position="46"/>
    </location>
</feature>
<evidence type="ECO:0000313" key="2">
    <source>
        <dbReference type="EMBL" id="MDQ0442601.1"/>
    </source>
</evidence>
<comment type="caution">
    <text evidence="2">The sequence shown here is derived from an EMBL/GenBank/DDBJ whole genome shotgun (WGS) entry which is preliminary data.</text>
</comment>
<keyword evidence="1" id="KW-0472">Membrane</keyword>